<evidence type="ECO:0000313" key="2">
    <source>
        <dbReference type="Proteomes" id="UP001162881"/>
    </source>
</evidence>
<dbReference type="PANTHER" id="PTHR40590">
    <property type="entry name" value="CYTOPLASMIC PROTEIN-RELATED"/>
    <property type="match status" value="1"/>
</dbReference>
<dbReference type="PANTHER" id="PTHR40590:SF1">
    <property type="entry name" value="CYTOPLASMIC PROTEIN"/>
    <property type="match status" value="1"/>
</dbReference>
<dbReference type="Proteomes" id="UP001162881">
    <property type="component" value="Unassembled WGS sequence"/>
</dbReference>
<dbReference type="CDD" id="cd14789">
    <property type="entry name" value="Tiki"/>
    <property type="match status" value="1"/>
</dbReference>
<comment type="caution">
    <text evidence="1">The sequence shown here is derived from an EMBL/GenBank/DDBJ whole genome shotgun (WGS) entry which is preliminary data.</text>
</comment>
<name>A0ABT0B9X5_9SPHN</name>
<proteinExistence type="predicted"/>
<dbReference type="Pfam" id="PF01963">
    <property type="entry name" value="TraB_PrgY_gumN"/>
    <property type="match status" value="1"/>
</dbReference>
<gene>
    <name evidence="1" type="ORF">MTR62_03945</name>
</gene>
<reference evidence="1" key="1">
    <citation type="submission" date="2022-03" db="EMBL/GenBank/DDBJ databases">
        <title>Identification of a novel bacterium isolated from mangrove sediments.</title>
        <authorList>
            <person name="Pan X."/>
        </authorList>
    </citation>
    <scope>NUCLEOTIDE SEQUENCE</scope>
    <source>
        <strain evidence="1">B1949</strain>
    </source>
</reference>
<organism evidence="1 2">
    <name type="scientific">Novosphingobium organovorum</name>
    <dbReference type="NCBI Taxonomy" id="2930092"/>
    <lineage>
        <taxon>Bacteria</taxon>
        <taxon>Pseudomonadati</taxon>
        <taxon>Pseudomonadota</taxon>
        <taxon>Alphaproteobacteria</taxon>
        <taxon>Sphingomonadales</taxon>
        <taxon>Sphingomonadaceae</taxon>
        <taxon>Novosphingobium</taxon>
    </lineage>
</organism>
<evidence type="ECO:0000313" key="1">
    <source>
        <dbReference type="EMBL" id="MCJ2181856.1"/>
    </source>
</evidence>
<sequence>MTIRNLLLAVLGTALALAAGLLGYRLVTGLEPLPATPALWRISDAQGHEGWLLGTIHSAPAPLAWHSPKLDAAFAKAGTVLVEVANLRDDAALSATFARLARTSGQPPLSQRVPARDRPALAALLAREGFSDNQFGETQTWAAALTLANAASADDNAANGVDRAVLAAAPPRPVVELEGAEKQLSLFAALPEREQRDLLSAIVHEAQALSDTDLTQAWRKGDVAAIAAQTHTGLLADPELRAALYTGRNRAWAPRIASAVHAGQRPFVAVGAAHMVGSDGLVALLRAQGFAVRRVQ</sequence>
<dbReference type="EMBL" id="JALHLF010000008">
    <property type="protein sequence ID" value="MCJ2181856.1"/>
    <property type="molecule type" value="Genomic_DNA"/>
</dbReference>
<dbReference type="InterPro" id="IPR047111">
    <property type="entry name" value="YbaP-like"/>
</dbReference>
<protein>
    <submittedName>
        <fullName evidence="1">TraB/GumN family protein</fullName>
    </submittedName>
</protein>
<accession>A0ABT0B9X5</accession>
<keyword evidence="2" id="KW-1185">Reference proteome</keyword>
<dbReference type="InterPro" id="IPR002816">
    <property type="entry name" value="TraB/PrgY/GumN_fam"/>
</dbReference>
<dbReference type="RefSeq" id="WP_244017168.1">
    <property type="nucleotide sequence ID" value="NZ_JALHLF010000008.1"/>
</dbReference>